<dbReference type="Pfam" id="PF16192">
    <property type="entry name" value="PMT_4TMC"/>
    <property type="match status" value="1"/>
</dbReference>
<comment type="function">
    <text evidence="10">Protein O-mannosyltransferase that catalyzes the transfer of a single mannose residue from a polyprenol phospho-mannosyl lipidic donor to the hydroxyl group of selected serine and threonine residues in acceptor proteins.</text>
</comment>
<evidence type="ECO:0000256" key="8">
    <source>
        <dbReference type="ARBA" id="ARBA00023136"/>
    </source>
</evidence>
<dbReference type="GO" id="GO:0012505">
    <property type="term" value="C:endomembrane system"/>
    <property type="evidence" value="ECO:0007669"/>
    <property type="project" value="UniProtKB-SubCell"/>
</dbReference>
<evidence type="ECO:0000256" key="3">
    <source>
        <dbReference type="ARBA" id="ARBA00007222"/>
    </source>
</evidence>
<dbReference type="PANTHER" id="PTHR10050">
    <property type="entry name" value="DOLICHYL-PHOSPHATE-MANNOSE--PROTEIN MANNOSYLTRANSFERASE"/>
    <property type="match status" value="1"/>
</dbReference>
<protein>
    <recommendedName>
        <fullName evidence="9 10">Polyprenol-phosphate-mannose--protein mannosyltransferase</fullName>
        <ecNumber evidence="10">2.4.1.-</ecNumber>
    </recommendedName>
</protein>
<dbReference type="GO" id="GO:0004169">
    <property type="term" value="F:dolichyl-phosphate-mannose-protein mannosyltransferase activity"/>
    <property type="evidence" value="ECO:0007669"/>
    <property type="project" value="UniProtKB-UniRule"/>
</dbReference>
<organism evidence="13 14">
    <name type="scientific">Demequina capsici</name>
    <dbReference type="NCBI Taxonomy" id="3075620"/>
    <lineage>
        <taxon>Bacteria</taxon>
        <taxon>Bacillati</taxon>
        <taxon>Actinomycetota</taxon>
        <taxon>Actinomycetes</taxon>
        <taxon>Micrococcales</taxon>
        <taxon>Demequinaceae</taxon>
        <taxon>Demequina</taxon>
    </lineage>
</organism>
<dbReference type="RefSeq" id="WP_313499648.1">
    <property type="nucleotide sequence ID" value="NZ_CP134879.1"/>
</dbReference>
<comment type="similarity">
    <text evidence="3 10">Belongs to the glycosyltransferase 39 family.</text>
</comment>
<gene>
    <name evidence="13" type="ORF">RN606_02410</name>
</gene>
<evidence type="ECO:0000256" key="1">
    <source>
        <dbReference type="ARBA" id="ARBA00004127"/>
    </source>
</evidence>
<dbReference type="EMBL" id="CP134879">
    <property type="protein sequence ID" value="WNM25022.1"/>
    <property type="molecule type" value="Genomic_DNA"/>
</dbReference>
<dbReference type="GO" id="GO:0005886">
    <property type="term" value="C:plasma membrane"/>
    <property type="evidence" value="ECO:0007669"/>
    <property type="project" value="UniProtKB-SubCell"/>
</dbReference>
<reference evidence="13 14" key="1">
    <citation type="submission" date="2023-09" db="EMBL/GenBank/DDBJ databases">
        <title>Demequina sp. a novel bacteria isolated from Capsicum annuum.</title>
        <authorList>
            <person name="Humaira Z."/>
            <person name="Lee J."/>
            <person name="Cho D."/>
        </authorList>
    </citation>
    <scope>NUCLEOTIDE SEQUENCE [LARGE SCALE GENOMIC DNA]</scope>
    <source>
        <strain evidence="13 14">OYTSA14</strain>
    </source>
</reference>
<evidence type="ECO:0000256" key="7">
    <source>
        <dbReference type="ARBA" id="ARBA00022989"/>
    </source>
</evidence>
<proteinExistence type="inferred from homology"/>
<evidence type="ECO:0000313" key="14">
    <source>
        <dbReference type="Proteomes" id="UP001304125"/>
    </source>
</evidence>
<comment type="subcellular location">
    <subcellularLocation>
        <location evidence="10">Cell membrane</location>
    </subcellularLocation>
    <subcellularLocation>
        <location evidence="1">Endomembrane system</location>
        <topology evidence="1">Multi-pass membrane protein</topology>
    </subcellularLocation>
</comment>
<dbReference type="InterPro" id="IPR027005">
    <property type="entry name" value="PMT-like"/>
</dbReference>
<evidence type="ECO:0000256" key="4">
    <source>
        <dbReference type="ARBA" id="ARBA00022676"/>
    </source>
</evidence>
<sequence>MIWGWAYRWRVQLMATGVGVLAALLRFVTLSYPKALVFDEVYYARGAFSLLVFGYEGDWSGDDQWFASGNYSGLSSEGDYVVHPMVGKLLIAVGIKIFGPTPFGWRVMEALFGVALVVITALIARTLLRSTLFGGIAGVLLAVDGLAITMSRTALLDGFLAFFAMAGFGLIVWDRERFRRRLSARMDAARAEGQDPTLGYGPRMGIRWMRLGAIVVFALAMSTKWSGGYFAAVFLVLSIVWDMTTRRSLGIERWFGGSALRAIPTFLATLVLMPTVYVATWWNWFATDGSYARHWAETHPGKGVTWLPDSLRSLVEYHRQMWEFHTHLTTPHSYQANPWGWPLQIRPTSFYFEDVNAHCGAERCVSAITSIGNVAIWWVAVAAVLYALWRLVRRRDPLGFVLSLGFFAGWVPWLPYAYRTIFTFYSIVFIPFLVLTLAWMLQRIAQPRGRGTWSPKGTLIVGVYLGIVLIIAGYFLPLWTGNPIPYDYWRMHMWTRPWI</sequence>
<dbReference type="InterPro" id="IPR032421">
    <property type="entry name" value="PMT_4TMC"/>
</dbReference>
<feature type="transmembrane region" description="Helical" evidence="10">
    <location>
        <begin position="424"/>
        <end position="445"/>
    </location>
</feature>
<keyword evidence="4 10" id="KW-0328">Glycosyltransferase</keyword>
<feature type="domain" description="Protein O-mannosyl-transferase C-terminal four TM" evidence="12">
    <location>
        <begin position="311"/>
        <end position="498"/>
    </location>
</feature>
<accession>A0AA96F921</accession>
<dbReference type="AlphaFoldDB" id="A0AA96F921"/>
<evidence type="ECO:0000256" key="9">
    <source>
        <dbReference type="ARBA" id="ARBA00093617"/>
    </source>
</evidence>
<evidence type="ECO:0000256" key="6">
    <source>
        <dbReference type="ARBA" id="ARBA00022692"/>
    </source>
</evidence>
<dbReference type="Pfam" id="PF02366">
    <property type="entry name" value="PMT"/>
    <property type="match status" value="1"/>
</dbReference>
<evidence type="ECO:0000259" key="12">
    <source>
        <dbReference type="Pfam" id="PF16192"/>
    </source>
</evidence>
<evidence type="ECO:0000313" key="13">
    <source>
        <dbReference type="EMBL" id="WNM25022.1"/>
    </source>
</evidence>
<feature type="domain" description="ArnT-like N-terminal" evidence="11">
    <location>
        <begin position="19"/>
        <end position="180"/>
    </location>
</feature>
<feature type="transmembrane region" description="Helical" evidence="10">
    <location>
        <begin position="375"/>
        <end position="392"/>
    </location>
</feature>
<feature type="transmembrane region" description="Helical" evidence="10">
    <location>
        <begin position="265"/>
        <end position="285"/>
    </location>
</feature>
<keyword evidence="5 10" id="KW-0808">Transferase</keyword>
<evidence type="ECO:0000256" key="2">
    <source>
        <dbReference type="ARBA" id="ARBA00004922"/>
    </source>
</evidence>
<evidence type="ECO:0000256" key="5">
    <source>
        <dbReference type="ARBA" id="ARBA00022679"/>
    </source>
</evidence>
<comment type="pathway">
    <text evidence="2 10">Protein modification; protein glycosylation.</text>
</comment>
<feature type="transmembrane region" description="Helical" evidence="10">
    <location>
        <begin position="154"/>
        <end position="173"/>
    </location>
</feature>
<feature type="transmembrane region" description="Helical" evidence="10">
    <location>
        <begin position="457"/>
        <end position="479"/>
    </location>
</feature>
<feature type="transmembrane region" description="Helical" evidence="10">
    <location>
        <begin position="12"/>
        <end position="32"/>
    </location>
</feature>
<evidence type="ECO:0000259" key="11">
    <source>
        <dbReference type="Pfam" id="PF02366"/>
    </source>
</evidence>
<keyword evidence="7 10" id="KW-1133">Transmembrane helix</keyword>
<feature type="transmembrane region" description="Helical" evidence="10">
    <location>
        <begin position="399"/>
        <end position="418"/>
    </location>
</feature>
<dbReference type="PANTHER" id="PTHR10050:SF46">
    <property type="entry name" value="PROTEIN O-MANNOSYL-TRANSFERASE 2"/>
    <property type="match status" value="1"/>
</dbReference>
<dbReference type="InterPro" id="IPR003342">
    <property type="entry name" value="ArnT-like_N"/>
</dbReference>
<feature type="transmembrane region" description="Helical" evidence="10">
    <location>
        <begin position="131"/>
        <end position="148"/>
    </location>
</feature>
<dbReference type="Proteomes" id="UP001304125">
    <property type="component" value="Chromosome"/>
</dbReference>
<keyword evidence="14" id="KW-1185">Reference proteome</keyword>
<evidence type="ECO:0000256" key="10">
    <source>
        <dbReference type="RuleBase" id="RU367007"/>
    </source>
</evidence>
<keyword evidence="6 10" id="KW-0812">Transmembrane</keyword>
<keyword evidence="8 10" id="KW-0472">Membrane</keyword>
<feature type="transmembrane region" description="Helical" evidence="10">
    <location>
        <begin position="103"/>
        <end position="124"/>
    </location>
</feature>
<keyword evidence="10" id="KW-1003">Cell membrane</keyword>
<dbReference type="EC" id="2.4.1.-" evidence="10"/>
<name>A0AA96F921_9MICO</name>